<dbReference type="Gene3D" id="3.40.50.1820">
    <property type="entry name" value="alpha/beta hydrolase"/>
    <property type="match status" value="1"/>
</dbReference>
<name>A0A8H5T3E7_FUSHE</name>
<evidence type="ECO:0000256" key="1">
    <source>
        <dbReference type="ARBA" id="ARBA00013201"/>
    </source>
</evidence>
<evidence type="ECO:0000313" key="6">
    <source>
        <dbReference type="EMBL" id="KAF5662151.1"/>
    </source>
</evidence>
<dbReference type="EC" id="3.1.1.47" evidence="1"/>
<dbReference type="AlphaFoldDB" id="A0A8H5T3E7"/>
<dbReference type="Pfam" id="PF03403">
    <property type="entry name" value="PAF-AH_p_II"/>
    <property type="match status" value="2"/>
</dbReference>
<gene>
    <name evidence="6" type="ORF">FHETE_8041</name>
</gene>
<dbReference type="Proteomes" id="UP000567885">
    <property type="component" value="Unassembled WGS sequence"/>
</dbReference>
<dbReference type="InterPro" id="IPR029058">
    <property type="entry name" value="AB_hydrolase_fold"/>
</dbReference>
<dbReference type="SUPFAM" id="SSF53474">
    <property type="entry name" value="alpha/beta-Hydrolases"/>
    <property type="match status" value="1"/>
</dbReference>
<comment type="caution">
    <text evidence="6">The sequence shown here is derived from an EMBL/GenBank/DDBJ whole genome shotgun (WGS) entry which is preliminary data.</text>
</comment>
<dbReference type="PANTHER" id="PTHR10272:SF14">
    <property type="entry name" value="PAF ACETYLHYDROLASE FAMILY PROTEIN"/>
    <property type="match status" value="1"/>
</dbReference>
<keyword evidence="4" id="KW-0443">Lipid metabolism</keyword>
<keyword evidence="7" id="KW-1185">Reference proteome</keyword>
<evidence type="ECO:0000256" key="2">
    <source>
        <dbReference type="ARBA" id="ARBA00022801"/>
    </source>
</evidence>
<evidence type="ECO:0000256" key="4">
    <source>
        <dbReference type="ARBA" id="ARBA00023098"/>
    </source>
</evidence>
<proteinExistence type="predicted"/>
<dbReference type="GO" id="GO:0003847">
    <property type="term" value="F:1-alkyl-2-acetylglycerophosphocholine esterase activity"/>
    <property type="evidence" value="ECO:0007669"/>
    <property type="project" value="UniProtKB-EC"/>
</dbReference>
<keyword evidence="2 6" id="KW-0378">Hydrolase</keyword>
<keyword evidence="5" id="KW-0732">Signal</keyword>
<reference evidence="6 7" key="1">
    <citation type="submission" date="2020-05" db="EMBL/GenBank/DDBJ databases">
        <title>Identification and distribution of gene clusters putatively required for synthesis of sphingolipid metabolism inhibitors in phylogenetically diverse species of the filamentous fungus Fusarium.</title>
        <authorList>
            <person name="Kim H.-S."/>
            <person name="Busman M."/>
            <person name="Brown D.W."/>
            <person name="Divon H."/>
            <person name="Uhlig S."/>
            <person name="Proctor R.H."/>
        </authorList>
    </citation>
    <scope>NUCLEOTIDE SEQUENCE [LARGE SCALE GENOMIC DNA]</scope>
    <source>
        <strain evidence="6 7">NRRL 20693</strain>
    </source>
</reference>
<accession>A0A8H5T3E7</accession>
<evidence type="ECO:0000256" key="3">
    <source>
        <dbReference type="ARBA" id="ARBA00022963"/>
    </source>
</evidence>
<dbReference type="GO" id="GO:0016042">
    <property type="term" value="P:lipid catabolic process"/>
    <property type="evidence" value="ECO:0007669"/>
    <property type="project" value="UniProtKB-KW"/>
</dbReference>
<sequence>MRTIAFFLPLLTLGDALLVPNSSGPYGVALRIEGMTDHHRIDPYDPKKGPRQVLASVFWPVDKKSCSKKVVPYMPPATAEYYGQSVQALGLSNDTFKALELEICNPRPLPKGKTECEVEKKKYPVAIFSPGAGNSRLLYSAMARSLASYGNVVVLIDHPYDPDVVEFPNGKIIKGGNIPEDIPSLEKLTNVRAKDISFVVSQVKSRSFQRRVFKGLPGAIDTGKVVALGHSLGGASAANAVLADTRIRGGMNFDGQLFEPALSKGLKKPFFLIGRPNHEEDDTTWKKFYKNLRGPKDLKTIQGTEHGSFTDYPQLISVLGLPKETLKVLVPLVGSVDAKVLEKLLAKTAVNYMKVCFEH</sequence>
<evidence type="ECO:0000313" key="7">
    <source>
        <dbReference type="Proteomes" id="UP000567885"/>
    </source>
</evidence>
<dbReference type="EMBL" id="JAAGWQ010000168">
    <property type="protein sequence ID" value="KAF5662151.1"/>
    <property type="molecule type" value="Genomic_DNA"/>
</dbReference>
<dbReference type="OrthoDB" id="2363873at2759"/>
<feature type="signal peptide" evidence="5">
    <location>
        <begin position="1"/>
        <end position="16"/>
    </location>
</feature>
<dbReference type="PANTHER" id="PTHR10272">
    <property type="entry name" value="PLATELET-ACTIVATING FACTOR ACETYLHYDROLASE"/>
    <property type="match status" value="1"/>
</dbReference>
<protein>
    <recommendedName>
        <fullName evidence="1">1-alkyl-2-acetylglycerophosphocholine esterase</fullName>
        <ecNumber evidence="1">3.1.1.47</ecNumber>
    </recommendedName>
</protein>
<feature type="chain" id="PRO_5034014854" description="1-alkyl-2-acetylglycerophosphocholine esterase" evidence="5">
    <location>
        <begin position="17"/>
        <end position="359"/>
    </location>
</feature>
<evidence type="ECO:0000256" key="5">
    <source>
        <dbReference type="SAM" id="SignalP"/>
    </source>
</evidence>
<keyword evidence="3" id="KW-0442">Lipid degradation</keyword>
<organism evidence="6 7">
    <name type="scientific">Fusarium heterosporum</name>
    <dbReference type="NCBI Taxonomy" id="42747"/>
    <lineage>
        <taxon>Eukaryota</taxon>
        <taxon>Fungi</taxon>
        <taxon>Dikarya</taxon>
        <taxon>Ascomycota</taxon>
        <taxon>Pezizomycotina</taxon>
        <taxon>Sordariomycetes</taxon>
        <taxon>Hypocreomycetidae</taxon>
        <taxon>Hypocreales</taxon>
        <taxon>Nectriaceae</taxon>
        <taxon>Fusarium</taxon>
        <taxon>Fusarium heterosporum species complex</taxon>
    </lineage>
</organism>